<evidence type="ECO:0000259" key="3">
    <source>
        <dbReference type="Pfam" id="PF10620"/>
    </source>
</evidence>
<sequence length="221" mass="25176">MEQIKIWPHDLLTFANDQDLISEENPLPEWAKDSLSKAKIGVVRRGNIKDGLIPVGLRGYERNQRLAGFLKFSNVKKVYHPSYFIKNRSWQNLPLDRQKLPAFQALEKIVPILEGYDWGISGSLAYEMATGVKMVKHTSEHSSDLDLIMLATRKLSHSEANELLEKLNKFGTHADLQVVNGEKGFSLEEYAQNRDRQILVKTASGPILSRDPWAFFKGKIE</sequence>
<dbReference type="Proteomes" id="UP000051223">
    <property type="component" value="Unassembled WGS sequence"/>
</dbReference>
<gene>
    <name evidence="5" type="ORF">FC39_GL001390</name>
</gene>
<protein>
    <submittedName>
        <fullName evidence="5">Phosphoribosyl-dephospho-CoA transferase</fullName>
    </submittedName>
</protein>
<name>A0A0R1YF03_9LACO</name>
<organism evidence="5 6">
    <name type="scientific">Lactobacillus hamsteri DSM 5661 = JCM 6256</name>
    <dbReference type="NCBI Taxonomy" id="1423754"/>
    <lineage>
        <taxon>Bacteria</taxon>
        <taxon>Bacillati</taxon>
        <taxon>Bacillota</taxon>
        <taxon>Bacilli</taxon>
        <taxon>Lactobacillales</taxon>
        <taxon>Lactobacillaceae</taxon>
        <taxon>Lactobacillus</taxon>
    </lineage>
</organism>
<keyword evidence="2" id="KW-0548">Nucleotidyltransferase</keyword>
<dbReference type="InterPro" id="IPR017557">
    <property type="entry name" value="Holo-ACP_synthase"/>
</dbReference>
<dbReference type="InterPro" id="IPR049180">
    <property type="entry name" value="MdcG_C"/>
</dbReference>
<dbReference type="PATRIC" id="fig|1423754.3.peg.1429"/>
<keyword evidence="1 5" id="KW-0808">Transferase</keyword>
<feature type="domain" description="Phosphoribosyl-dephospho-CoA transferase MdcG C-terminal" evidence="3">
    <location>
        <begin position="97"/>
        <end position="212"/>
    </location>
</feature>
<dbReference type="GO" id="GO:0016779">
    <property type="term" value="F:nucleotidyltransferase activity"/>
    <property type="evidence" value="ECO:0007669"/>
    <property type="project" value="UniProtKB-KW"/>
</dbReference>
<dbReference type="AlphaFoldDB" id="A0A0R1YF03"/>
<feature type="domain" description="Phosphoribosyl-dephospho-CoA transferase MdcG N-terminal" evidence="4">
    <location>
        <begin position="7"/>
        <end position="81"/>
    </location>
</feature>
<comment type="caution">
    <text evidence="5">The sequence shown here is derived from an EMBL/GenBank/DDBJ whole genome shotgun (WGS) entry which is preliminary data.</text>
</comment>
<dbReference type="EMBL" id="AZGI01000051">
    <property type="protein sequence ID" value="KRM38150.1"/>
    <property type="molecule type" value="Genomic_DNA"/>
</dbReference>
<evidence type="ECO:0000313" key="5">
    <source>
        <dbReference type="EMBL" id="KRM38150.1"/>
    </source>
</evidence>
<dbReference type="NCBIfam" id="NF002332">
    <property type="entry name" value="PRK01293.1"/>
    <property type="match status" value="1"/>
</dbReference>
<dbReference type="NCBIfam" id="TIGR03135">
    <property type="entry name" value="malonate_mdcG"/>
    <property type="match status" value="1"/>
</dbReference>
<proteinExistence type="predicted"/>
<dbReference type="RefSeq" id="WP_025080845.1">
    <property type="nucleotide sequence ID" value="NZ_AZGI01000051.1"/>
</dbReference>
<evidence type="ECO:0000256" key="1">
    <source>
        <dbReference type="ARBA" id="ARBA00022679"/>
    </source>
</evidence>
<keyword evidence="6" id="KW-1185">Reference proteome</keyword>
<reference evidence="5 6" key="1">
    <citation type="journal article" date="2015" name="Genome Announc.">
        <title>Expanding the biotechnology potential of lactobacilli through comparative genomics of 213 strains and associated genera.</title>
        <authorList>
            <person name="Sun Z."/>
            <person name="Harris H.M."/>
            <person name="McCann A."/>
            <person name="Guo C."/>
            <person name="Argimon S."/>
            <person name="Zhang W."/>
            <person name="Yang X."/>
            <person name="Jeffery I.B."/>
            <person name="Cooney J.C."/>
            <person name="Kagawa T.F."/>
            <person name="Liu W."/>
            <person name="Song Y."/>
            <person name="Salvetti E."/>
            <person name="Wrobel A."/>
            <person name="Rasinkangas P."/>
            <person name="Parkhill J."/>
            <person name="Rea M.C."/>
            <person name="O'Sullivan O."/>
            <person name="Ritari J."/>
            <person name="Douillard F.P."/>
            <person name="Paul Ross R."/>
            <person name="Yang R."/>
            <person name="Briner A.E."/>
            <person name="Felis G.E."/>
            <person name="de Vos W.M."/>
            <person name="Barrangou R."/>
            <person name="Klaenhammer T.R."/>
            <person name="Caufield P.W."/>
            <person name="Cui Y."/>
            <person name="Zhang H."/>
            <person name="O'Toole P.W."/>
        </authorList>
    </citation>
    <scope>NUCLEOTIDE SEQUENCE [LARGE SCALE GENOMIC DNA]</scope>
    <source>
        <strain evidence="5 6">DSM 5661</strain>
    </source>
</reference>
<accession>A0A0R1YF03</accession>
<evidence type="ECO:0000313" key="6">
    <source>
        <dbReference type="Proteomes" id="UP000051223"/>
    </source>
</evidence>
<dbReference type="InterPro" id="IPR048903">
    <property type="entry name" value="MdcG_N"/>
</dbReference>
<dbReference type="OrthoDB" id="1275217at2"/>
<evidence type="ECO:0000256" key="2">
    <source>
        <dbReference type="ARBA" id="ARBA00022695"/>
    </source>
</evidence>
<evidence type="ECO:0000259" key="4">
    <source>
        <dbReference type="Pfam" id="PF20866"/>
    </source>
</evidence>
<dbReference type="STRING" id="1423754.FC39_GL001390"/>
<dbReference type="eggNOG" id="ENOG502Z8NU">
    <property type="taxonomic scope" value="Bacteria"/>
</dbReference>
<dbReference type="Pfam" id="PF10620">
    <property type="entry name" value="MdcG"/>
    <property type="match status" value="1"/>
</dbReference>
<dbReference type="Pfam" id="PF20866">
    <property type="entry name" value="MdcG_N"/>
    <property type="match status" value="1"/>
</dbReference>